<comment type="caution">
    <text evidence="8">The sequence shown here is derived from an EMBL/GenBank/DDBJ whole genome shotgun (WGS) entry which is preliminary data.</text>
</comment>
<evidence type="ECO:0000256" key="6">
    <source>
        <dbReference type="SAM" id="Phobius"/>
    </source>
</evidence>
<keyword evidence="5 6" id="KW-0472">Membrane</keyword>
<feature type="transmembrane region" description="Helical" evidence="6">
    <location>
        <begin position="12"/>
        <end position="37"/>
    </location>
</feature>
<dbReference type="GO" id="GO:0005886">
    <property type="term" value="C:plasma membrane"/>
    <property type="evidence" value="ECO:0007669"/>
    <property type="project" value="UniProtKB-SubCell"/>
</dbReference>
<dbReference type="InterPro" id="IPR010432">
    <property type="entry name" value="RDD"/>
</dbReference>
<keyword evidence="2" id="KW-1003">Cell membrane</keyword>
<evidence type="ECO:0000313" key="8">
    <source>
        <dbReference type="EMBL" id="MBF1165175.1"/>
    </source>
</evidence>
<keyword evidence="4 6" id="KW-1133">Transmembrane helix</keyword>
<evidence type="ECO:0000259" key="7">
    <source>
        <dbReference type="Pfam" id="PF06271"/>
    </source>
</evidence>
<dbReference type="PANTHER" id="PTHR36115">
    <property type="entry name" value="PROLINE-RICH ANTIGEN HOMOLOG-RELATED"/>
    <property type="match status" value="1"/>
</dbReference>
<accession>A0A930BWR5</accession>
<evidence type="ECO:0000256" key="1">
    <source>
        <dbReference type="ARBA" id="ARBA00004651"/>
    </source>
</evidence>
<organism evidence="8 9">
    <name type="scientific">Dechloromonas agitata</name>
    <dbReference type="NCBI Taxonomy" id="73030"/>
    <lineage>
        <taxon>Bacteria</taxon>
        <taxon>Pseudomonadati</taxon>
        <taxon>Pseudomonadota</taxon>
        <taxon>Betaproteobacteria</taxon>
        <taxon>Rhodocyclales</taxon>
        <taxon>Azonexaceae</taxon>
        <taxon>Dechloromonas</taxon>
    </lineage>
</organism>
<dbReference type="Pfam" id="PF06271">
    <property type="entry name" value="RDD"/>
    <property type="match status" value="1"/>
</dbReference>
<dbReference type="EMBL" id="JABZMI010000162">
    <property type="protein sequence ID" value="MBF1165175.1"/>
    <property type="molecule type" value="Genomic_DNA"/>
</dbReference>
<evidence type="ECO:0000256" key="4">
    <source>
        <dbReference type="ARBA" id="ARBA00022989"/>
    </source>
</evidence>
<dbReference type="InterPro" id="IPR051791">
    <property type="entry name" value="Pra-immunoreactive"/>
</dbReference>
<sequence>MTDSHPSLKRRLACLLYESLVVFSILLIGFLLPQIVLSGFGWQVGAKGLWLHVFVLLLAYFVWCWLNGGQTLPMKTWKLRVVDANDRPVRPLQAILRYCAAWPSFLLFGIGLIWALIDKDRQFLHDRIAGTRITTQN</sequence>
<evidence type="ECO:0000313" key="9">
    <source>
        <dbReference type="Proteomes" id="UP000718593"/>
    </source>
</evidence>
<gene>
    <name evidence="8" type="ORF">HXL68_09045</name>
</gene>
<evidence type="ECO:0000256" key="2">
    <source>
        <dbReference type="ARBA" id="ARBA00022475"/>
    </source>
</evidence>
<feature type="domain" description="RDD" evidence="7">
    <location>
        <begin position="6"/>
        <end position="130"/>
    </location>
</feature>
<reference evidence="8" key="1">
    <citation type="submission" date="2020-04" db="EMBL/GenBank/DDBJ databases">
        <title>Deep metagenomics examines the oral microbiome during advanced dental caries in children, revealing novel taxa and co-occurrences with host molecules.</title>
        <authorList>
            <person name="Baker J.L."/>
            <person name="Morton J.T."/>
            <person name="Dinis M."/>
            <person name="Alvarez R."/>
            <person name="Tran N.C."/>
            <person name="Knight R."/>
            <person name="Edlund A."/>
        </authorList>
    </citation>
    <scope>NUCLEOTIDE SEQUENCE</scope>
    <source>
        <strain evidence="8">JCVI_32_bin.24</strain>
    </source>
</reference>
<keyword evidence="3 6" id="KW-0812">Transmembrane</keyword>
<dbReference type="PANTHER" id="PTHR36115:SF10">
    <property type="entry name" value="RDD DOMAIN-CONTAINING PROTEIN"/>
    <property type="match status" value="1"/>
</dbReference>
<feature type="transmembrane region" description="Helical" evidence="6">
    <location>
        <begin position="49"/>
        <end position="68"/>
    </location>
</feature>
<proteinExistence type="predicted"/>
<name>A0A930BWR5_9RHOO</name>
<protein>
    <submittedName>
        <fullName evidence="8">RDD family protein</fullName>
    </submittedName>
</protein>
<dbReference type="RefSeq" id="WP_035854963.1">
    <property type="nucleotide sequence ID" value="NZ_JARBJQ010000006.1"/>
</dbReference>
<dbReference type="AlphaFoldDB" id="A0A930BWR5"/>
<evidence type="ECO:0000256" key="5">
    <source>
        <dbReference type="ARBA" id="ARBA00023136"/>
    </source>
</evidence>
<dbReference type="Proteomes" id="UP000718593">
    <property type="component" value="Unassembled WGS sequence"/>
</dbReference>
<feature type="transmembrane region" description="Helical" evidence="6">
    <location>
        <begin position="95"/>
        <end position="117"/>
    </location>
</feature>
<comment type="subcellular location">
    <subcellularLocation>
        <location evidence="1">Cell membrane</location>
        <topology evidence="1">Multi-pass membrane protein</topology>
    </subcellularLocation>
</comment>
<evidence type="ECO:0000256" key="3">
    <source>
        <dbReference type="ARBA" id="ARBA00022692"/>
    </source>
</evidence>